<feature type="transmembrane region" description="Helical" evidence="6">
    <location>
        <begin position="20"/>
        <end position="40"/>
    </location>
</feature>
<comment type="subcellular location">
    <subcellularLocation>
        <location evidence="1">Cell membrane</location>
        <topology evidence="1">Multi-pass membrane protein</topology>
    </subcellularLocation>
</comment>
<dbReference type="GO" id="GO:0140359">
    <property type="term" value="F:ABC-type transporter activity"/>
    <property type="evidence" value="ECO:0007669"/>
    <property type="project" value="InterPro"/>
</dbReference>
<evidence type="ECO:0000256" key="3">
    <source>
        <dbReference type="ARBA" id="ARBA00022692"/>
    </source>
</evidence>
<organism evidence="8 9">
    <name type="scientific">Haoranjiania flava</name>
    <dbReference type="NCBI Taxonomy" id="1856322"/>
    <lineage>
        <taxon>Bacteria</taxon>
        <taxon>Pseudomonadati</taxon>
        <taxon>Bacteroidota</taxon>
        <taxon>Chitinophagia</taxon>
        <taxon>Chitinophagales</taxon>
        <taxon>Chitinophagaceae</taxon>
        <taxon>Haoranjiania</taxon>
    </lineage>
</organism>
<dbReference type="EMBL" id="JAOTPL010000013">
    <property type="protein sequence ID" value="MCU7694758.1"/>
    <property type="molecule type" value="Genomic_DNA"/>
</dbReference>
<protein>
    <submittedName>
        <fullName evidence="8">ABC transporter permease</fullName>
    </submittedName>
</protein>
<evidence type="ECO:0000256" key="2">
    <source>
        <dbReference type="ARBA" id="ARBA00022475"/>
    </source>
</evidence>
<evidence type="ECO:0000259" key="7">
    <source>
        <dbReference type="Pfam" id="PF12698"/>
    </source>
</evidence>
<accession>A0AAE3IMQ2</accession>
<keyword evidence="3 6" id="KW-0812">Transmembrane</keyword>
<dbReference type="RefSeq" id="WP_263038244.1">
    <property type="nucleotide sequence ID" value="NZ_JAOTPL010000013.1"/>
</dbReference>
<feature type="transmembrane region" description="Helical" evidence="6">
    <location>
        <begin position="264"/>
        <end position="288"/>
    </location>
</feature>
<evidence type="ECO:0000256" key="4">
    <source>
        <dbReference type="ARBA" id="ARBA00022989"/>
    </source>
</evidence>
<dbReference type="PANTHER" id="PTHR30294">
    <property type="entry name" value="MEMBRANE COMPONENT OF ABC TRANSPORTER YHHJ-RELATED"/>
    <property type="match status" value="1"/>
</dbReference>
<feature type="transmembrane region" description="Helical" evidence="6">
    <location>
        <begin position="300"/>
        <end position="319"/>
    </location>
</feature>
<proteinExistence type="predicted"/>
<dbReference type="AlphaFoldDB" id="A0AAE3IMQ2"/>
<dbReference type="InterPro" id="IPR013525">
    <property type="entry name" value="ABC2_TM"/>
</dbReference>
<keyword evidence="4 6" id="KW-1133">Transmembrane helix</keyword>
<feature type="transmembrane region" description="Helical" evidence="6">
    <location>
        <begin position="229"/>
        <end position="258"/>
    </location>
</feature>
<name>A0AAE3IMQ2_9BACT</name>
<dbReference type="Gene3D" id="3.40.1710.10">
    <property type="entry name" value="abc type-2 transporter like domain"/>
    <property type="match status" value="1"/>
</dbReference>
<sequence length="388" mass="42797">MQEIIKVMIREFRRIAASPVVFAMVLAGPVIAFVLITVIFKEGVPRDLPVAIVDHDHSALSRKAALMIDASAAAAINKDFTSLAEARKAMEAGKVDAVVFLQQGMQKNILSGSNSEVAVYINNANVIKGSLLNSGIQKSLQTLSAGIKLQTRLKSGESGYDAMAKILPVNIHSQVLSNPYLNYSYFITFILMPVMLVLFTLIGTVYAIGNDLYEGTAPSWIRAAGGNIYVALFGKILPYTFMYLMVAAIMNITLFYVIGAPLHGSFLFLLLSELLLIISYQSMAIVLISITANLRLSLSLASAYSMLALTYAGLSYPIYNMPVAGQVFSRIFPLTYWLDAFMGQSLRAAPVADSYPYLLYLVFFILLGFFFIPHLKYICYNNKYWGRL</sequence>
<dbReference type="Proteomes" id="UP001209317">
    <property type="component" value="Unassembled WGS sequence"/>
</dbReference>
<keyword evidence="2" id="KW-1003">Cell membrane</keyword>
<feature type="domain" description="ABC-2 type transporter transmembrane" evidence="7">
    <location>
        <begin position="22"/>
        <end position="370"/>
    </location>
</feature>
<gene>
    <name evidence="8" type="ORF">OD355_09555</name>
</gene>
<evidence type="ECO:0000313" key="8">
    <source>
        <dbReference type="EMBL" id="MCU7694758.1"/>
    </source>
</evidence>
<dbReference type="GO" id="GO:0005886">
    <property type="term" value="C:plasma membrane"/>
    <property type="evidence" value="ECO:0007669"/>
    <property type="project" value="UniProtKB-SubCell"/>
</dbReference>
<dbReference type="PANTHER" id="PTHR30294:SF47">
    <property type="entry name" value="INNER MEMBRANE TRANSPORT PERMEASE YHHJ"/>
    <property type="match status" value="1"/>
</dbReference>
<evidence type="ECO:0000256" key="5">
    <source>
        <dbReference type="ARBA" id="ARBA00023136"/>
    </source>
</evidence>
<evidence type="ECO:0000313" key="9">
    <source>
        <dbReference type="Proteomes" id="UP001209317"/>
    </source>
</evidence>
<feature type="transmembrane region" description="Helical" evidence="6">
    <location>
        <begin position="183"/>
        <end position="208"/>
    </location>
</feature>
<evidence type="ECO:0000256" key="6">
    <source>
        <dbReference type="SAM" id="Phobius"/>
    </source>
</evidence>
<keyword evidence="9" id="KW-1185">Reference proteome</keyword>
<dbReference type="InterPro" id="IPR051449">
    <property type="entry name" value="ABC-2_transporter_component"/>
</dbReference>
<comment type="caution">
    <text evidence="8">The sequence shown here is derived from an EMBL/GenBank/DDBJ whole genome shotgun (WGS) entry which is preliminary data.</text>
</comment>
<evidence type="ECO:0000256" key="1">
    <source>
        <dbReference type="ARBA" id="ARBA00004651"/>
    </source>
</evidence>
<reference evidence="8" key="1">
    <citation type="submission" date="2022-10" db="EMBL/GenBank/DDBJ databases">
        <authorList>
            <person name="Kim H.S."/>
            <person name="Kim J.-S."/>
            <person name="Suh M.K."/>
            <person name="Eom M.K."/>
            <person name="Lee J.-S."/>
        </authorList>
    </citation>
    <scope>NUCLEOTIDE SEQUENCE</scope>
    <source>
        <strain evidence="8">LIP-5</strain>
    </source>
</reference>
<keyword evidence="5 6" id="KW-0472">Membrane</keyword>
<dbReference type="Pfam" id="PF12698">
    <property type="entry name" value="ABC2_membrane_3"/>
    <property type="match status" value="1"/>
</dbReference>
<feature type="transmembrane region" description="Helical" evidence="6">
    <location>
        <begin position="357"/>
        <end position="379"/>
    </location>
</feature>